<organism evidence="4 5">
    <name type="scientific">Bacillus aquiflavi</name>
    <dbReference type="NCBI Taxonomy" id="2672567"/>
    <lineage>
        <taxon>Bacteria</taxon>
        <taxon>Bacillati</taxon>
        <taxon>Bacillota</taxon>
        <taxon>Bacilli</taxon>
        <taxon>Bacillales</taxon>
        <taxon>Bacillaceae</taxon>
        <taxon>Bacillus</taxon>
    </lineage>
</organism>
<keyword evidence="5" id="KW-1185">Reference proteome</keyword>
<evidence type="ECO:0000313" key="6">
    <source>
        <dbReference type="Proteomes" id="UP000570010"/>
    </source>
</evidence>
<reference evidence="4 5" key="1">
    <citation type="submission" date="2020-02" db="EMBL/GenBank/DDBJ databases">
        <title>Bacillus aquiflavi sp. nov., isolated from yellow water of strong flavor Chinese baijiu in Yibin region of China.</title>
        <authorList>
            <person name="Xie J."/>
        </authorList>
    </citation>
    <scope>NUCLEOTIDE SEQUENCE [LARGE SCALE GENOMIC DNA]</scope>
    <source>
        <strain evidence="4 5">3H-10</strain>
    </source>
</reference>
<feature type="coiled-coil region" evidence="1">
    <location>
        <begin position="363"/>
        <end position="390"/>
    </location>
</feature>
<dbReference type="Proteomes" id="UP000472971">
    <property type="component" value="Unassembled WGS sequence"/>
</dbReference>
<dbReference type="AlphaFoldDB" id="A0A6B3VXM9"/>
<keyword evidence="1" id="KW-0175">Coiled coil</keyword>
<evidence type="ECO:0000313" key="3">
    <source>
        <dbReference type="EMBL" id="MBA4535926.1"/>
    </source>
</evidence>
<dbReference type="SUPFAM" id="SSF53474">
    <property type="entry name" value="alpha/beta-Hydrolases"/>
    <property type="match status" value="1"/>
</dbReference>
<evidence type="ECO:0000313" key="5">
    <source>
        <dbReference type="Proteomes" id="UP000472971"/>
    </source>
</evidence>
<dbReference type="EMBL" id="JAAIWN010000003">
    <property type="protein sequence ID" value="NEY80301.1"/>
    <property type="molecule type" value="Genomic_DNA"/>
</dbReference>
<accession>A0A6B3VXM9</accession>
<evidence type="ECO:0000259" key="2">
    <source>
        <dbReference type="Pfam" id="PF01764"/>
    </source>
</evidence>
<protein>
    <recommendedName>
        <fullName evidence="2">Fungal lipase-type domain-containing protein</fullName>
    </recommendedName>
</protein>
<dbReference type="RefSeq" id="WP_163239575.1">
    <property type="nucleotide sequence ID" value="NZ_JAAIWN010000003.1"/>
</dbReference>
<dbReference type="EMBL" id="JACEIO010000003">
    <property type="protein sequence ID" value="MBA4535926.1"/>
    <property type="molecule type" value="Genomic_DNA"/>
</dbReference>
<gene>
    <name evidence="4" type="ORF">G4D64_01905</name>
    <name evidence="3" type="ORF">H1Z61_01910</name>
</gene>
<sequence>MKHDKKLTDMTYWHMSDKSYYSIEELTGGGVKDIKHINTGQIEYKLKVPVAPDINEKWEIVRVLDDKETDTQALAFKKGDEIVIAYRGSQELQDWVDTDGNYLVLNGNRPPSETRAMKETAGYSYSIKGNLNIPTMNNAKQKELKNSFDVATQFAEEVRRDFPNATIDTTGHSLGGALATYVRVMATFAGKPFIRQTTTFAAPNVYSMLPKDIQKQIDEGLFRNNTIDYTDPSDTFGTLNDRFPQVGIQHLVNNESFWLGNHKLVNFSHLFLADGEILVTPDTMRELAGKADDLHHTIKMSLNEIEMFQETHDQAIKSIQSHFEGKIGTYYDKLQLSDVKSIINKLAISVTGNGPQFYDTRAREALLEALDGLQKNALEVQENLNKMADDFIKKDQQLASWLLKK</sequence>
<evidence type="ECO:0000313" key="4">
    <source>
        <dbReference type="EMBL" id="NEY80301.1"/>
    </source>
</evidence>
<evidence type="ECO:0000256" key="1">
    <source>
        <dbReference type="SAM" id="Coils"/>
    </source>
</evidence>
<reference evidence="3 6" key="2">
    <citation type="submission" date="2020-07" db="EMBL/GenBank/DDBJ databases">
        <authorList>
            <person name="Feng H."/>
        </authorList>
    </citation>
    <scope>NUCLEOTIDE SEQUENCE [LARGE SCALE GENOMIC DNA]</scope>
    <source>
        <strain evidence="6">s-12</strain>
        <strain evidence="3">S-12</strain>
    </source>
</reference>
<dbReference type="Proteomes" id="UP000570010">
    <property type="component" value="Unassembled WGS sequence"/>
</dbReference>
<dbReference type="GO" id="GO:0006629">
    <property type="term" value="P:lipid metabolic process"/>
    <property type="evidence" value="ECO:0007669"/>
    <property type="project" value="InterPro"/>
</dbReference>
<dbReference type="Gene3D" id="3.40.50.1820">
    <property type="entry name" value="alpha/beta hydrolase"/>
    <property type="match status" value="1"/>
</dbReference>
<name>A0A6B3VXM9_9BACI</name>
<proteinExistence type="predicted"/>
<feature type="domain" description="Fungal lipase-type" evidence="2">
    <location>
        <begin position="83"/>
        <end position="207"/>
    </location>
</feature>
<dbReference type="InterPro" id="IPR002921">
    <property type="entry name" value="Fungal_lipase-type"/>
</dbReference>
<dbReference type="Pfam" id="PF01764">
    <property type="entry name" value="Lipase_3"/>
    <property type="match status" value="1"/>
</dbReference>
<dbReference type="InterPro" id="IPR029058">
    <property type="entry name" value="AB_hydrolase_fold"/>
</dbReference>
<comment type="caution">
    <text evidence="4">The sequence shown here is derived from an EMBL/GenBank/DDBJ whole genome shotgun (WGS) entry which is preliminary data.</text>
</comment>